<dbReference type="OrthoDB" id="241638at2"/>
<evidence type="ECO:0000313" key="1">
    <source>
        <dbReference type="EMBL" id="OYN91224.1"/>
    </source>
</evidence>
<name>A0A255EI77_9ACTN</name>
<gene>
    <name evidence="1" type="ORF">CGZ91_07160</name>
</gene>
<dbReference type="SUPFAM" id="SSF69304">
    <property type="entry name" value="Tricorn protease N-terminal domain"/>
    <property type="match status" value="1"/>
</dbReference>
<dbReference type="RefSeq" id="WP_094453768.1">
    <property type="nucleotide sequence ID" value="NZ_NMVJ01000006.1"/>
</dbReference>
<keyword evidence="2" id="KW-1185">Reference proteome</keyword>
<dbReference type="Proteomes" id="UP000216300">
    <property type="component" value="Unassembled WGS sequence"/>
</dbReference>
<dbReference type="EMBL" id="NMVJ01000006">
    <property type="protein sequence ID" value="OYN91224.1"/>
    <property type="molecule type" value="Genomic_DNA"/>
</dbReference>
<dbReference type="SUPFAM" id="SSF63829">
    <property type="entry name" value="Calcium-dependent phosphotriesterase"/>
    <property type="match status" value="1"/>
</dbReference>
<protein>
    <submittedName>
        <fullName evidence="1">Uncharacterized protein</fullName>
    </submittedName>
</protein>
<dbReference type="AlphaFoldDB" id="A0A255EI77"/>
<reference evidence="1 2" key="1">
    <citation type="submission" date="2017-07" db="EMBL/GenBank/DDBJ databases">
        <title>Draft whole genome sequences of clinical Proprionibacteriaceae strains.</title>
        <authorList>
            <person name="Bernier A.-M."/>
            <person name="Bernard K."/>
            <person name="Domingo M.-C."/>
        </authorList>
    </citation>
    <scope>NUCLEOTIDE SEQUENCE [LARGE SCALE GENOMIC DNA]</scope>
    <source>
        <strain evidence="1 2">NML 150081</strain>
    </source>
</reference>
<evidence type="ECO:0000313" key="2">
    <source>
        <dbReference type="Proteomes" id="UP000216300"/>
    </source>
</evidence>
<organism evidence="1 2">
    <name type="scientific">Parenemella sanctibonifatiensis</name>
    <dbReference type="NCBI Taxonomy" id="2016505"/>
    <lineage>
        <taxon>Bacteria</taxon>
        <taxon>Bacillati</taxon>
        <taxon>Actinomycetota</taxon>
        <taxon>Actinomycetes</taxon>
        <taxon>Propionibacteriales</taxon>
        <taxon>Propionibacteriaceae</taxon>
        <taxon>Parenemella</taxon>
    </lineage>
</organism>
<sequence length="621" mass="66158">MAANSATDPTSLTNLGVTDLGIAVHADELRTGAICTNPAGEARLVLCARSSVVIVDPMTGAVDQVRWQRHGADDPFISVGGTDGRFWAAAGHLLVEVDPFALTVRTHSPCDDEAILAMGMTVDPQGRIWFATYPSTRLFCHDPATDTTTEHPRISTTEHYVSHLAFGTDGWLYAGLGTHRKDLIAYHPATGERRSLLADADRVKGSGYVHLGRDGQVYGHSDSVTLHPTGEHEWFRLRHGAMTPIGADQVAESIVAGAGFRRIHARVKPRWEIVDIQLPDHRLVVTIEGEQRTLDLPYTSAGANLSPFTATPDGGVVGTTNHPSRLWTWRDGRPVIDHGSDAIRGVGNICAWAQAGELLAGAAYAGGMFYLYDPRRPIVAGENPIELARFEEVHRPRAILAHPDGDHVVWSGYGGYGDTGGGIAITAVPADQLPPPGSSLQDHTVLLPHTDVAPDESPVALGVLGDGTVVGATSIETPGGADPVGDTGSVFLLDWTSRTVTHHWRPVPGVRSWNELVVAPDDTVHLVSSDGHHAHVDPRAQRVLTTSDWTAHGNLGVNALIRHGAHAFVIQSNAVIRLDLTTDTATLIAVPSEPLRAGGAVVGADLIVGSGSRLLRLRDVA</sequence>
<dbReference type="Gene3D" id="2.130.10.10">
    <property type="entry name" value="YVTN repeat-like/Quinoprotein amine dehydrogenase"/>
    <property type="match status" value="1"/>
</dbReference>
<comment type="caution">
    <text evidence="1">The sequence shown here is derived from an EMBL/GenBank/DDBJ whole genome shotgun (WGS) entry which is preliminary data.</text>
</comment>
<proteinExistence type="predicted"/>
<accession>A0A255EI77</accession>
<dbReference type="InterPro" id="IPR015943">
    <property type="entry name" value="WD40/YVTN_repeat-like_dom_sf"/>
</dbReference>